<accession>A0A4U5VQC1</accession>
<gene>
    <name evidence="2" type="ORF">D9C73_024722</name>
</gene>
<dbReference type="EMBL" id="CM014099">
    <property type="protein sequence ID" value="TKS90589.1"/>
    <property type="molecule type" value="Genomic_DNA"/>
</dbReference>
<evidence type="ECO:0000313" key="2">
    <source>
        <dbReference type="EMBL" id="TKS90589.1"/>
    </source>
</evidence>
<dbReference type="AlphaFoldDB" id="A0A4U5VQC1"/>
<name>A0A4U5VQC1_COLLU</name>
<sequence>MNATNRRWTRTQQSLDKNATNRRWTRTQPTVAGQERNQPSLDMIATNRRWTRTQQSLDKNATVAGQQRNHRWTTTQPSLDMNATFSRHECSSGALYSCSNCHQSDCSSLDAMEAVIGHLRHSDQCHRYYRDFRHPGPRQQAQARPKGNWEEEEEWGWRPINQRAAARTDATDANRKPARTPYAINRSQPVTDVDVEDNDLFLKVGPPHTDACPNRTTNGCRPAVFNMVWGPCTAPQPSLEIHCDRCRPTGQENTAVPLRLDPRGLEQSVTPLPTNHWGINPCCCAHTPSAQAQHCCYGTHLWDSFPRPAAVICSGPGSRDKRGTEGLG</sequence>
<keyword evidence="3" id="KW-1185">Reference proteome</keyword>
<reference evidence="2 3" key="1">
    <citation type="submission" date="2019-01" db="EMBL/GenBank/DDBJ databases">
        <title>Genome Assembly of Collichthys lucidus.</title>
        <authorList>
            <person name="Cai M."/>
            <person name="Xiao S."/>
        </authorList>
    </citation>
    <scope>NUCLEOTIDE SEQUENCE [LARGE SCALE GENOMIC DNA]</scope>
    <source>
        <strain evidence="2">JT15FE1705JMU</strain>
        <tissue evidence="2">Muscle</tissue>
    </source>
</reference>
<evidence type="ECO:0000256" key="1">
    <source>
        <dbReference type="SAM" id="MobiDB-lite"/>
    </source>
</evidence>
<protein>
    <submittedName>
        <fullName evidence="2">Uncharacterized protein</fullName>
    </submittedName>
</protein>
<evidence type="ECO:0000313" key="3">
    <source>
        <dbReference type="Proteomes" id="UP000298787"/>
    </source>
</evidence>
<feature type="region of interest" description="Disordered" evidence="1">
    <location>
        <begin position="1"/>
        <end position="22"/>
    </location>
</feature>
<proteinExistence type="predicted"/>
<dbReference type="Proteomes" id="UP000298787">
    <property type="component" value="Chromosome 22"/>
</dbReference>
<organism evidence="2 3">
    <name type="scientific">Collichthys lucidus</name>
    <name type="common">Big head croaker</name>
    <name type="synonym">Sciaena lucida</name>
    <dbReference type="NCBI Taxonomy" id="240159"/>
    <lineage>
        <taxon>Eukaryota</taxon>
        <taxon>Metazoa</taxon>
        <taxon>Chordata</taxon>
        <taxon>Craniata</taxon>
        <taxon>Vertebrata</taxon>
        <taxon>Euteleostomi</taxon>
        <taxon>Actinopterygii</taxon>
        <taxon>Neopterygii</taxon>
        <taxon>Teleostei</taxon>
        <taxon>Neoteleostei</taxon>
        <taxon>Acanthomorphata</taxon>
        <taxon>Eupercaria</taxon>
        <taxon>Sciaenidae</taxon>
        <taxon>Collichthys</taxon>
    </lineage>
</organism>